<feature type="region of interest" description="Disordered" evidence="6">
    <location>
        <begin position="109"/>
        <end position="128"/>
    </location>
</feature>
<dbReference type="Pfam" id="PF13181">
    <property type="entry name" value="TPR_8"/>
    <property type="match status" value="1"/>
</dbReference>
<gene>
    <name evidence="8" type="ORF">NHX12_020377</name>
</gene>
<feature type="repeat" description="TPR" evidence="5">
    <location>
        <begin position="289"/>
        <end position="322"/>
    </location>
</feature>
<reference evidence="8" key="1">
    <citation type="submission" date="2022-07" db="EMBL/GenBank/DDBJ databases">
        <title>Chromosome-level genome of Muraenolepis orangiensis.</title>
        <authorList>
            <person name="Kim J."/>
        </authorList>
    </citation>
    <scope>NUCLEOTIDE SEQUENCE</scope>
    <source>
        <strain evidence="8">KU_S4_2022</strain>
        <tissue evidence="8">Muscle</tissue>
    </source>
</reference>
<feature type="region of interest" description="Disordered" evidence="6">
    <location>
        <begin position="408"/>
        <end position="492"/>
    </location>
</feature>
<feature type="domain" description="RNA-polymerase II-associated protein 3-like C-terminal" evidence="7">
    <location>
        <begin position="550"/>
        <end position="639"/>
    </location>
</feature>
<keyword evidence="1" id="KW-0677">Repeat</keyword>
<dbReference type="InterPro" id="IPR019734">
    <property type="entry name" value="TPR_rpt"/>
</dbReference>
<feature type="repeat" description="TPR" evidence="5">
    <location>
        <begin position="135"/>
        <end position="168"/>
    </location>
</feature>
<evidence type="ECO:0000313" key="8">
    <source>
        <dbReference type="EMBL" id="KAJ3612100.1"/>
    </source>
</evidence>
<feature type="compositionally biased region" description="Basic residues" evidence="6">
    <location>
        <begin position="61"/>
        <end position="71"/>
    </location>
</feature>
<dbReference type="PANTHER" id="PTHR46423:SF1">
    <property type="entry name" value="RNA POLYMERASE II-ASSOCIATED PROTEIN 3"/>
    <property type="match status" value="1"/>
</dbReference>
<feature type="compositionally biased region" description="Polar residues" evidence="6">
    <location>
        <begin position="462"/>
        <end position="491"/>
    </location>
</feature>
<dbReference type="PROSITE" id="PS50005">
    <property type="entry name" value="TPR"/>
    <property type="match status" value="4"/>
</dbReference>
<feature type="repeat" description="TPR" evidence="5">
    <location>
        <begin position="203"/>
        <end position="236"/>
    </location>
</feature>
<dbReference type="OrthoDB" id="629492at2759"/>
<evidence type="ECO:0000256" key="3">
    <source>
        <dbReference type="ARBA" id="ARBA00038275"/>
    </source>
</evidence>
<feature type="region of interest" description="Disordered" evidence="6">
    <location>
        <begin position="521"/>
        <end position="541"/>
    </location>
</feature>
<keyword evidence="9" id="KW-1185">Reference proteome</keyword>
<dbReference type="PANTHER" id="PTHR46423">
    <property type="entry name" value="RNA POLYMERASE II-ASSOCIATED PROTEIN 3"/>
    <property type="match status" value="1"/>
</dbReference>
<evidence type="ECO:0000313" key="9">
    <source>
        <dbReference type="Proteomes" id="UP001148018"/>
    </source>
</evidence>
<evidence type="ECO:0000259" key="7">
    <source>
        <dbReference type="Pfam" id="PF13877"/>
    </source>
</evidence>
<dbReference type="GO" id="GO:0101031">
    <property type="term" value="C:protein folding chaperone complex"/>
    <property type="evidence" value="ECO:0007669"/>
    <property type="project" value="TreeGrafter"/>
</dbReference>
<dbReference type="SUPFAM" id="SSF48452">
    <property type="entry name" value="TPR-like"/>
    <property type="match status" value="2"/>
</dbReference>
<dbReference type="Pfam" id="PF13432">
    <property type="entry name" value="TPR_16"/>
    <property type="match status" value="3"/>
</dbReference>
<dbReference type="Proteomes" id="UP001148018">
    <property type="component" value="Unassembled WGS sequence"/>
</dbReference>
<sequence length="668" mass="74505">MSVGNKAVELQLQMRQNADDLNTFMRELDGWETDIKIKDEELRAGGTEAIQRNLPPVRNKDFKKKKRRKTKPSPADQSKTEEPKEALRINSYDYRAWDKFDVDKALSAVDKDESPVEGSDSDSEEATVAVDRSLALSEKEKGNALFKEGKYDDAIECYTRGMSADPYNPILPTNRASCFYRLKKFSVAESDCNLAVALDSNYFKAFARRGAARVALEKYDLALEDYETVLKLDPGNPDAQTEVKKVKEVLASHGTNDVSRQADPHVKAPVEMDPQQQKLLEEQQKRQEAVMQKDRGNAYFKEGKYEAAVDCYTRGMEADSANALLPANRAMAYLKLERYKEAEEDCATTLSLDSTYSKAFARRGTARLALGKLREAQQDFEELLKLEPGNKQALNELQKIQIETGTTGLLGTEENAPRRTVQPVDKPPHLRSTKPMRRIDIQEVGGEVVGTEGVSREVLSGSAPQKPSLSSARGQTETSGDQASPLSTSPSAKILKIEEISDVPTQTTSHVAPRDVVSRRDPATRLPGAPATVTAPSSSDGMVALPPPAANSFQFEADLRKIGSQPQQIYKYLRQMEPAAYAKIFQNSLEPDLLNQILRTLLEFYTKTETPAHIRGILTSLASVRRFDMAVMFMSTPEKKVLRELFDFLHQAHPEEATLETLRKKYGV</sequence>
<dbReference type="Pfam" id="PF13877">
    <property type="entry name" value="RPAP3_C"/>
    <property type="match status" value="1"/>
</dbReference>
<name>A0A9Q0IVS0_9TELE</name>
<keyword evidence="2 5" id="KW-0802">TPR repeat</keyword>
<protein>
    <recommendedName>
        <fullName evidence="4">RNA polymerase II-associated protein 3</fullName>
    </recommendedName>
</protein>
<dbReference type="AlphaFoldDB" id="A0A9Q0IVS0"/>
<proteinExistence type="inferred from homology"/>
<dbReference type="InterPro" id="IPR025986">
    <property type="entry name" value="RPAP3-like_C"/>
</dbReference>
<feature type="compositionally biased region" description="Low complexity" evidence="6">
    <location>
        <begin position="443"/>
        <end position="458"/>
    </location>
</feature>
<feature type="repeat" description="TPR" evidence="5">
    <location>
        <begin position="357"/>
        <end position="390"/>
    </location>
</feature>
<evidence type="ECO:0000256" key="1">
    <source>
        <dbReference type="ARBA" id="ARBA00022737"/>
    </source>
</evidence>
<dbReference type="EMBL" id="JANIIK010000036">
    <property type="protein sequence ID" value="KAJ3612100.1"/>
    <property type="molecule type" value="Genomic_DNA"/>
</dbReference>
<evidence type="ECO:0000256" key="6">
    <source>
        <dbReference type="SAM" id="MobiDB-lite"/>
    </source>
</evidence>
<organism evidence="8 9">
    <name type="scientific">Muraenolepis orangiensis</name>
    <name type="common">Patagonian moray cod</name>
    <dbReference type="NCBI Taxonomy" id="630683"/>
    <lineage>
        <taxon>Eukaryota</taxon>
        <taxon>Metazoa</taxon>
        <taxon>Chordata</taxon>
        <taxon>Craniata</taxon>
        <taxon>Vertebrata</taxon>
        <taxon>Euteleostomi</taxon>
        <taxon>Actinopterygii</taxon>
        <taxon>Neopterygii</taxon>
        <taxon>Teleostei</taxon>
        <taxon>Neoteleostei</taxon>
        <taxon>Acanthomorphata</taxon>
        <taxon>Zeiogadaria</taxon>
        <taxon>Gadariae</taxon>
        <taxon>Gadiformes</taxon>
        <taxon>Muraenolepidoidei</taxon>
        <taxon>Muraenolepididae</taxon>
        <taxon>Muraenolepis</taxon>
    </lineage>
</organism>
<evidence type="ECO:0000256" key="2">
    <source>
        <dbReference type="ARBA" id="ARBA00022803"/>
    </source>
</evidence>
<evidence type="ECO:0000256" key="4">
    <source>
        <dbReference type="ARBA" id="ARBA00040133"/>
    </source>
</evidence>
<dbReference type="InterPro" id="IPR051966">
    <property type="entry name" value="RPAP3"/>
</dbReference>
<dbReference type="InterPro" id="IPR011990">
    <property type="entry name" value="TPR-like_helical_dom_sf"/>
</dbReference>
<feature type="region of interest" description="Disordered" evidence="6">
    <location>
        <begin position="42"/>
        <end position="85"/>
    </location>
</feature>
<evidence type="ECO:0000256" key="5">
    <source>
        <dbReference type="PROSITE-ProRule" id="PRU00339"/>
    </source>
</evidence>
<accession>A0A9Q0IVS0</accession>
<dbReference type="Gene3D" id="1.25.40.10">
    <property type="entry name" value="Tetratricopeptide repeat domain"/>
    <property type="match status" value="2"/>
</dbReference>
<comment type="similarity">
    <text evidence="3">Belongs to the RPAP3 family.</text>
</comment>
<dbReference type="SMART" id="SM00028">
    <property type="entry name" value="TPR"/>
    <property type="match status" value="6"/>
</dbReference>
<comment type="caution">
    <text evidence="8">The sequence shown here is derived from an EMBL/GenBank/DDBJ whole genome shotgun (WGS) entry which is preliminary data.</text>
</comment>